<comment type="caution">
    <text evidence="2">The sequence shown here is derived from an EMBL/GenBank/DDBJ whole genome shotgun (WGS) entry which is preliminary data.</text>
</comment>
<dbReference type="EMBL" id="AUZX01007413">
    <property type="protein sequence ID" value="EQD59832.1"/>
    <property type="molecule type" value="Genomic_DNA"/>
</dbReference>
<proteinExistence type="predicted"/>
<reference evidence="2" key="2">
    <citation type="journal article" date="2014" name="ISME J.">
        <title>Microbial stratification in low pH oxic and suboxic macroscopic growths along an acid mine drainage.</title>
        <authorList>
            <person name="Mendez-Garcia C."/>
            <person name="Mesa V."/>
            <person name="Sprenger R.R."/>
            <person name="Richter M."/>
            <person name="Diez M.S."/>
            <person name="Solano J."/>
            <person name="Bargiela R."/>
            <person name="Golyshina O.V."/>
            <person name="Manteca A."/>
            <person name="Ramos J.L."/>
            <person name="Gallego J.R."/>
            <person name="Llorente I."/>
            <person name="Martins Dos Santos V.A."/>
            <person name="Jensen O.N."/>
            <person name="Pelaez A.I."/>
            <person name="Sanchez J."/>
            <person name="Ferrer M."/>
        </authorList>
    </citation>
    <scope>NUCLEOTIDE SEQUENCE</scope>
</reference>
<evidence type="ECO:0000259" key="1">
    <source>
        <dbReference type="Pfam" id="PF03050"/>
    </source>
</evidence>
<dbReference type="PANTHER" id="PTHR33678">
    <property type="entry name" value="BLL1576 PROTEIN"/>
    <property type="match status" value="1"/>
</dbReference>
<feature type="domain" description="Transposase IS66 central" evidence="1">
    <location>
        <begin position="4"/>
        <end position="185"/>
    </location>
</feature>
<accession>T1AR41</accession>
<sequence>SYRIDGRKVWIWDFCTDTDLLLVIRPSRGRGVVEEVLGKEYAGQIVCDGWKGYLGWVLQRCWAHLLRVAKVGAEESEEGKSLYGALCELYRQMTRELAKASAKARARRLTVGTRTMDELLRRYGRSPSPGVQKVVTYLQNGSPWWFTFLKHRGMDATNNRGERGLREAIVIRKIVGTLRNWNGAEAFARMLSVLGTWKLHGENP</sequence>
<reference evidence="2" key="1">
    <citation type="submission" date="2013-08" db="EMBL/GenBank/DDBJ databases">
        <authorList>
            <person name="Mendez C."/>
            <person name="Richter M."/>
            <person name="Ferrer M."/>
            <person name="Sanchez J."/>
        </authorList>
    </citation>
    <scope>NUCLEOTIDE SEQUENCE</scope>
</reference>
<dbReference type="AlphaFoldDB" id="T1AR41"/>
<gene>
    <name evidence="2" type="ORF">B1A_10419</name>
</gene>
<dbReference type="Pfam" id="PF03050">
    <property type="entry name" value="DDE_Tnp_IS66"/>
    <property type="match status" value="1"/>
</dbReference>
<name>T1AR41_9ZZZZ</name>
<dbReference type="InterPro" id="IPR004291">
    <property type="entry name" value="Transposase_IS66_central"/>
</dbReference>
<evidence type="ECO:0000313" key="2">
    <source>
        <dbReference type="EMBL" id="EQD59832.1"/>
    </source>
</evidence>
<protein>
    <submittedName>
        <fullName evidence="2">Transposase IS66</fullName>
    </submittedName>
</protein>
<organism evidence="2">
    <name type="scientific">mine drainage metagenome</name>
    <dbReference type="NCBI Taxonomy" id="410659"/>
    <lineage>
        <taxon>unclassified sequences</taxon>
        <taxon>metagenomes</taxon>
        <taxon>ecological metagenomes</taxon>
    </lineage>
</organism>
<feature type="non-terminal residue" evidence="2">
    <location>
        <position position="1"/>
    </location>
</feature>
<dbReference type="InterPro" id="IPR052344">
    <property type="entry name" value="Transposase-related"/>
</dbReference>
<dbReference type="PANTHER" id="PTHR33678:SF1">
    <property type="entry name" value="BLL1576 PROTEIN"/>
    <property type="match status" value="1"/>
</dbReference>